<dbReference type="SMART" id="SM00082">
    <property type="entry name" value="LRRCT"/>
    <property type="match status" value="1"/>
</dbReference>
<dbReference type="AlphaFoldDB" id="A0AAN8JH88"/>
<dbReference type="EMBL" id="JAZGQO010000010">
    <property type="protein sequence ID" value="KAK6175623.1"/>
    <property type="molecule type" value="Genomic_DNA"/>
</dbReference>
<feature type="domain" description="Ig-like" evidence="9">
    <location>
        <begin position="508"/>
        <end position="605"/>
    </location>
</feature>
<feature type="region of interest" description="Disordered" evidence="6">
    <location>
        <begin position="926"/>
        <end position="960"/>
    </location>
</feature>
<dbReference type="InterPro" id="IPR000483">
    <property type="entry name" value="Cys-rich_flank_reg_C"/>
</dbReference>
<dbReference type="Pfam" id="PF13927">
    <property type="entry name" value="Ig_3"/>
    <property type="match status" value="1"/>
</dbReference>
<keyword evidence="2 8" id="KW-0732">Signal</keyword>
<dbReference type="SMART" id="SM00013">
    <property type="entry name" value="LRRNT"/>
    <property type="match status" value="1"/>
</dbReference>
<dbReference type="SMART" id="SM00365">
    <property type="entry name" value="LRR_SD22"/>
    <property type="match status" value="8"/>
</dbReference>
<dbReference type="Gene3D" id="2.60.40.10">
    <property type="entry name" value="Immunoglobulins"/>
    <property type="match status" value="3"/>
</dbReference>
<dbReference type="FunFam" id="3.80.10.10:FF:000023">
    <property type="entry name" value="Leucine rich repeats and immunoglobulin like domains 3"/>
    <property type="match status" value="1"/>
</dbReference>
<evidence type="ECO:0000313" key="10">
    <source>
        <dbReference type="EMBL" id="KAK6175623.1"/>
    </source>
</evidence>
<evidence type="ECO:0000259" key="9">
    <source>
        <dbReference type="PROSITE" id="PS50835"/>
    </source>
</evidence>
<evidence type="ECO:0000256" key="4">
    <source>
        <dbReference type="ARBA" id="ARBA00023157"/>
    </source>
</evidence>
<name>A0AAN8JH88_PATCE</name>
<gene>
    <name evidence="10" type="ORF">SNE40_014039</name>
</gene>
<dbReference type="InterPro" id="IPR013098">
    <property type="entry name" value="Ig_I-set"/>
</dbReference>
<dbReference type="InterPro" id="IPR000372">
    <property type="entry name" value="LRRNT"/>
</dbReference>
<dbReference type="Pfam" id="PF07679">
    <property type="entry name" value="I-set"/>
    <property type="match status" value="2"/>
</dbReference>
<dbReference type="InterPro" id="IPR003599">
    <property type="entry name" value="Ig_sub"/>
</dbReference>
<dbReference type="Gene3D" id="3.80.10.10">
    <property type="entry name" value="Ribonuclease Inhibitor"/>
    <property type="match status" value="3"/>
</dbReference>
<evidence type="ECO:0000256" key="5">
    <source>
        <dbReference type="ARBA" id="ARBA00023180"/>
    </source>
</evidence>
<dbReference type="PANTHER" id="PTHR45842:SF12">
    <property type="entry name" value="KEKKON 5, ISOFORM A"/>
    <property type="match status" value="1"/>
</dbReference>
<dbReference type="SMART" id="SM00369">
    <property type="entry name" value="LRR_TYP"/>
    <property type="match status" value="14"/>
</dbReference>
<dbReference type="PANTHER" id="PTHR45842">
    <property type="entry name" value="SYNAPTIC ADHESION-LIKE MOLECULE SALM"/>
    <property type="match status" value="1"/>
</dbReference>
<dbReference type="SMART" id="SM00408">
    <property type="entry name" value="IGc2"/>
    <property type="match status" value="3"/>
</dbReference>
<dbReference type="SUPFAM" id="SSF52058">
    <property type="entry name" value="L domain-like"/>
    <property type="match status" value="2"/>
</dbReference>
<evidence type="ECO:0000256" key="3">
    <source>
        <dbReference type="ARBA" id="ARBA00022737"/>
    </source>
</evidence>
<keyword evidence="7" id="KW-0472">Membrane</keyword>
<feature type="domain" description="Ig-like" evidence="9">
    <location>
        <begin position="704"/>
        <end position="793"/>
    </location>
</feature>
<dbReference type="PROSITE" id="PS50835">
    <property type="entry name" value="IG_LIKE"/>
    <property type="match status" value="3"/>
</dbReference>
<dbReference type="InterPro" id="IPR001611">
    <property type="entry name" value="Leu-rich_rpt"/>
</dbReference>
<feature type="compositionally biased region" description="Polar residues" evidence="6">
    <location>
        <begin position="930"/>
        <end position="941"/>
    </location>
</feature>
<dbReference type="InterPro" id="IPR003591">
    <property type="entry name" value="Leu-rich_rpt_typical-subtyp"/>
</dbReference>
<dbReference type="FunFam" id="3.80.10.10:FF:001360">
    <property type="entry name" value="Uncharacterized protein"/>
    <property type="match status" value="1"/>
</dbReference>
<sequence>MAAFIYVCLAFVVWDVYLVDRTFANSIACPLACACLGQMVDCSRRGLIEVPKDIPSWVEILELQNNGITVLNPGDFKGLPNLKLLDLSSNDIEFINNTVFNDLQHLTTLKMNYNKLTELPVFPKNSSMQTINVNHNSILSIKPEAMASLPNLKTLDLNYNQIMDIPVETFPKGCKIQQLFMNNNRIISLENGCLDNLTSIEWLKMNKNKLMELNKSVFGNLTTLKNLELMKNQIKVIDGLTFQDLSNLQVLKLKRNSISSLCDGAFWGLQKIQNLQLDHNKITNVTKGWLYGLGSLKQLSLANNLIQSLEPDGWGSCKGLQKLDLTHNKINTIAEKTFSRLYALQDLYLDHNMVSRIDDGAFKDLSALSSLEINHNLISWTIEDVSGAFIGLDNLGKLGLKTNQIKTIVGEAFHGLTKLRSIHLEDNPITSVQENSFQPLEELQELHFNSTNLLCDCQLAWLPVWLTSSGFRSSINAVCGHPANLKGRSIFDLAQKDFQCNDMEFPKPIMREHPLSQIALKSDNVTLNCSATVTGDKDPIVMWRKDKSPLINVDQELYATVNSGDVKTYTSVLKLYNVQDSAEGKYHCVMSNKFGSAYSKRAEISVHVFPVFDKKPKDVTVKSGRSAKLECSAKGQPMPEIAWQKDGGDDFPAARERRMHVMPKDDTFFIVKVKRADEGIYSCTAKNDAGTIITNVSLTVLETPSFIRKMEDKKFTHEGDTTVLECMASGSPKPKLTWMKDNKPLELSERHFFTADDQLLIIVETKKSDAGGYTCEMSNTLGTQRGNSILKVQSAEGMTASNFELDDESTTTGIIIIAVVCCVVGTSLVWVIIIYQTRKRPEMYSATPTDETTLPAELPSSGYASSEKDVSYTPLPIHAYSYQDYQLKEGNYDRFRGCGRPAAIFPSDVDEDDIEPSRLLGELRTGRISGDNSLGSGNYPNSETDTISSTQSTQSTTSVPHSLQTFHPILNTDNTHTSDNNCVHCVYNNNKTTSVSSIPSVCSNSITTDISPSCKHNQLHTPKHPPDCECKRQLTSIACGIPTVPSNNTCDQITPPSYTDCVIDSGVQKPLLNGHTGSSYINTPSLQQLSSPNHNQRDCALPTHISIPIPTGHRTENTSISV</sequence>
<feature type="domain" description="Ig-like" evidence="9">
    <location>
        <begin position="610"/>
        <end position="699"/>
    </location>
</feature>
<dbReference type="InterPro" id="IPR032675">
    <property type="entry name" value="LRR_dom_sf"/>
</dbReference>
<accession>A0AAN8JH88</accession>
<evidence type="ECO:0000256" key="6">
    <source>
        <dbReference type="SAM" id="MobiDB-lite"/>
    </source>
</evidence>
<evidence type="ECO:0000256" key="8">
    <source>
        <dbReference type="SAM" id="SignalP"/>
    </source>
</evidence>
<feature type="region of interest" description="Disordered" evidence="6">
    <location>
        <begin position="846"/>
        <end position="867"/>
    </location>
</feature>
<dbReference type="InterPro" id="IPR050467">
    <property type="entry name" value="LRFN"/>
</dbReference>
<dbReference type="InterPro" id="IPR013783">
    <property type="entry name" value="Ig-like_fold"/>
</dbReference>
<dbReference type="SUPFAM" id="SSF48726">
    <property type="entry name" value="Immunoglobulin"/>
    <property type="match status" value="3"/>
</dbReference>
<dbReference type="SMART" id="SM00364">
    <property type="entry name" value="LRR_BAC"/>
    <property type="match status" value="3"/>
</dbReference>
<reference evidence="10 11" key="1">
    <citation type="submission" date="2024-01" db="EMBL/GenBank/DDBJ databases">
        <title>The genome of the rayed Mediterranean limpet Patella caerulea (Linnaeus, 1758).</title>
        <authorList>
            <person name="Anh-Thu Weber A."/>
            <person name="Halstead-Nussloch G."/>
        </authorList>
    </citation>
    <scope>NUCLEOTIDE SEQUENCE [LARGE SCALE GENOMIC DNA]</scope>
    <source>
        <strain evidence="10">AATW-2023a</strain>
        <tissue evidence="10">Whole specimen</tissue>
    </source>
</reference>
<evidence type="ECO:0000256" key="1">
    <source>
        <dbReference type="ARBA" id="ARBA00022614"/>
    </source>
</evidence>
<feature type="chain" id="PRO_5042864279" description="Ig-like domain-containing protein" evidence="8">
    <location>
        <begin position="25"/>
        <end position="1122"/>
    </location>
</feature>
<organism evidence="10 11">
    <name type="scientific">Patella caerulea</name>
    <name type="common">Rayed Mediterranean limpet</name>
    <dbReference type="NCBI Taxonomy" id="87958"/>
    <lineage>
        <taxon>Eukaryota</taxon>
        <taxon>Metazoa</taxon>
        <taxon>Spiralia</taxon>
        <taxon>Lophotrochozoa</taxon>
        <taxon>Mollusca</taxon>
        <taxon>Gastropoda</taxon>
        <taxon>Patellogastropoda</taxon>
        <taxon>Patelloidea</taxon>
        <taxon>Patellidae</taxon>
        <taxon>Patella</taxon>
    </lineage>
</organism>
<feature type="signal peptide" evidence="8">
    <location>
        <begin position="1"/>
        <end position="24"/>
    </location>
</feature>
<evidence type="ECO:0000313" key="11">
    <source>
        <dbReference type="Proteomes" id="UP001347796"/>
    </source>
</evidence>
<protein>
    <recommendedName>
        <fullName evidence="9">Ig-like domain-containing protein</fullName>
    </recommendedName>
</protein>
<keyword evidence="5" id="KW-0325">Glycoprotein</keyword>
<evidence type="ECO:0000256" key="7">
    <source>
        <dbReference type="SAM" id="Phobius"/>
    </source>
</evidence>
<keyword evidence="1" id="KW-0433">Leucine-rich repeat</keyword>
<dbReference type="InterPro" id="IPR003598">
    <property type="entry name" value="Ig_sub2"/>
</dbReference>
<keyword evidence="11" id="KW-1185">Reference proteome</keyword>
<feature type="transmembrane region" description="Helical" evidence="7">
    <location>
        <begin position="813"/>
        <end position="835"/>
    </location>
</feature>
<comment type="caution">
    <text evidence="10">The sequence shown here is derived from an EMBL/GenBank/DDBJ whole genome shotgun (WGS) entry which is preliminary data.</text>
</comment>
<keyword evidence="7" id="KW-1133">Transmembrane helix</keyword>
<dbReference type="InterPro" id="IPR007110">
    <property type="entry name" value="Ig-like_dom"/>
</dbReference>
<dbReference type="SMART" id="SM00409">
    <property type="entry name" value="IG"/>
    <property type="match status" value="3"/>
</dbReference>
<keyword evidence="3" id="KW-0677">Repeat</keyword>
<dbReference type="FunFam" id="2.60.40.10:FF:000150">
    <property type="entry name" value="Leucine rich repeats and immunoglobulin like domains 3"/>
    <property type="match status" value="1"/>
</dbReference>
<dbReference type="Proteomes" id="UP001347796">
    <property type="component" value="Unassembled WGS sequence"/>
</dbReference>
<keyword evidence="4" id="KW-1015">Disulfide bond</keyword>
<dbReference type="InterPro" id="IPR036179">
    <property type="entry name" value="Ig-like_dom_sf"/>
</dbReference>
<keyword evidence="7" id="KW-0812">Transmembrane</keyword>
<dbReference type="FunFam" id="2.60.40.10:FF:000161">
    <property type="entry name" value="Leucine rich repeats and immunoglobulin like domains 2"/>
    <property type="match status" value="1"/>
</dbReference>
<proteinExistence type="predicted"/>
<dbReference type="PROSITE" id="PS51450">
    <property type="entry name" value="LRR"/>
    <property type="match status" value="4"/>
</dbReference>
<feature type="compositionally biased region" description="Low complexity" evidence="6">
    <location>
        <begin position="942"/>
        <end position="958"/>
    </location>
</feature>
<dbReference type="FunFam" id="3.80.10.10:FF:000770">
    <property type="entry name" value="Uncharacterized protein"/>
    <property type="match status" value="1"/>
</dbReference>
<evidence type="ECO:0000256" key="2">
    <source>
        <dbReference type="ARBA" id="ARBA00022729"/>
    </source>
</evidence>
<dbReference type="Pfam" id="PF13855">
    <property type="entry name" value="LRR_8"/>
    <property type="match status" value="5"/>
</dbReference>